<dbReference type="Gene3D" id="2.20.25.240">
    <property type="match status" value="1"/>
</dbReference>
<evidence type="ECO:0000256" key="3">
    <source>
        <dbReference type="ARBA" id="ARBA00022833"/>
    </source>
</evidence>
<proteinExistence type="predicted"/>
<reference evidence="6" key="1">
    <citation type="submission" date="2021-02" db="EMBL/GenBank/DDBJ databases">
        <authorList>
            <person name="Nowell W R."/>
        </authorList>
    </citation>
    <scope>NUCLEOTIDE SEQUENCE</scope>
</reference>
<feature type="domain" description="FLYWCH-type" evidence="4">
    <location>
        <begin position="14"/>
        <end position="72"/>
    </location>
</feature>
<dbReference type="AlphaFoldDB" id="A0A813XZ68"/>
<evidence type="ECO:0000259" key="5">
    <source>
        <dbReference type="Pfam" id="PF10551"/>
    </source>
</evidence>
<comment type="caution">
    <text evidence="6">The sequence shown here is derived from an EMBL/GenBank/DDBJ whole genome shotgun (WGS) entry which is preliminary data.</text>
</comment>
<evidence type="ECO:0008006" key="8">
    <source>
        <dbReference type="Google" id="ProtNLM"/>
    </source>
</evidence>
<dbReference type="InterPro" id="IPR007588">
    <property type="entry name" value="Znf_FLYWCH"/>
</dbReference>
<feature type="domain" description="MULE transposase" evidence="5">
    <location>
        <begin position="197"/>
        <end position="293"/>
    </location>
</feature>
<protein>
    <recommendedName>
        <fullName evidence="8">MULE transposase domain-containing protein</fullName>
    </recommendedName>
</protein>
<keyword evidence="1" id="KW-0479">Metal-binding</keyword>
<dbReference type="GO" id="GO:0008270">
    <property type="term" value="F:zinc ion binding"/>
    <property type="evidence" value="ECO:0007669"/>
    <property type="project" value="UniProtKB-KW"/>
</dbReference>
<dbReference type="InterPro" id="IPR009057">
    <property type="entry name" value="Homeodomain-like_sf"/>
</dbReference>
<keyword evidence="3" id="KW-0862">Zinc</keyword>
<evidence type="ECO:0000313" key="6">
    <source>
        <dbReference type="EMBL" id="CAF0877983.1"/>
    </source>
</evidence>
<dbReference type="EMBL" id="CAJNOU010000128">
    <property type="protein sequence ID" value="CAF0877983.1"/>
    <property type="molecule type" value="Genomic_DNA"/>
</dbReference>
<evidence type="ECO:0000259" key="4">
    <source>
        <dbReference type="Pfam" id="PF04500"/>
    </source>
</evidence>
<gene>
    <name evidence="6" type="ORF">SEV965_LOCUS4471</name>
</gene>
<keyword evidence="2" id="KW-0863">Zinc-finger</keyword>
<organism evidence="6 7">
    <name type="scientific">Rotaria sordida</name>
    <dbReference type="NCBI Taxonomy" id="392033"/>
    <lineage>
        <taxon>Eukaryota</taxon>
        <taxon>Metazoa</taxon>
        <taxon>Spiralia</taxon>
        <taxon>Gnathifera</taxon>
        <taxon>Rotifera</taxon>
        <taxon>Eurotatoria</taxon>
        <taxon>Bdelloidea</taxon>
        <taxon>Philodinida</taxon>
        <taxon>Philodinidae</taxon>
        <taxon>Rotaria</taxon>
    </lineage>
</organism>
<dbReference type="InterPro" id="IPR018289">
    <property type="entry name" value="MULE_transposase_dom"/>
</dbReference>
<evidence type="ECO:0000256" key="2">
    <source>
        <dbReference type="ARBA" id="ARBA00022771"/>
    </source>
</evidence>
<dbReference type="SUPFAM" id="SSF46689">
    <property type="entry name" value="Homeodomain-like"/>
    <property type="match status" value="1"/>
</dbReference>
<accession>A0A813XZ68</accession>
<name>A0A813XZ68_9BILA</name>
<evidence type="ECO:0000313" key="7">
    <source>
        <dbReference type="Proteomes" id="UP000663889"/>
    </source>
</evidence>
<dbReference type="Pfam" id="PF10551">
    <property type="entry name" value="MULE"/>
    <property type="match status" value="1"/>
</dbReference>
<dbReference type="Proteomes" id="UP000663889">
    <property type="component" value="Unassembled WGS sequence"/>
</dbReference>
<dbReference type="Pfam" id="PF04500">
    <property type="entry name" value="FLYWCH"/>
    <property type="match status" value="1"/>
</dbReference>
<sequence>MSSPNVDGTPEISFLISNKGKRLLVINGFVYQQNKSTAKVNYWVCEEKLCNAGVHFTSNDLFLKYTQNAHTHLPKPERLVIRKMMTKVKTRVDRETTAIGQIYTEELVKANLSRTALAIAPTAREANHGLNVLRRRTTPVLPTSVDFNIPSRYQKTTDGERYLLADRIQPGGEKVEKRLIIFSTDEQLRLLFTSPHIMMDGTFDSCPPYFEQVFSIHGIKNKQSFVCVFAVLCGRSTVIYKELISVLHQHARRLDLQFRPTNITTDFEPALIKTVADEFPNAHHIGCYFHYTKSVYRQIQQLGLVTVYHDDEDARSSARKLMALPLIPLNQIERGFREISNNAPDSIRQLIDYFNRYWMTKVKWALWNVSDVDVRTNNIVEGWNHRFNRLVAKYHPNVWHFFDCLRKEEVVVRQKILKMMTGAKKNINRKDIIFQQRVDSLASDFNQNKINLGDYLQGLSVLIGAKGIRSASLIHRETNIPLSTIYHNIDKLKESGSLKHRGENGRPRPLGGKEKKAIGQYIRNNNEITLNEIKENSSKMHQKSVSTSTISRHLHEYGYKYVLPQSTHMLTSDEK</sequence>
<evidence type="ECO:0000256" key="1">
    <source>
        <dbReference type="ARBA" id="ARBA00022723"/>
    </source>
</evidence>